<evidence type="ECO:0000313" key="1">
    <source>
        <dbReference type="EMBL" id="QJA56425.1"/>
    </source>
</evidence>
<reference evidence="1" key="1">
    <citation type="submission" date="2020-03" db="EMBL/GenBank/DDBJ databases">
        <title>The deep terrestrial virosphere.</title>
        <authorList>
            <person name="Holmfeldt K."/>
            <person name="Nilsson E."/>
            <person name="Simone D."/>
            <person name="Lopez-Fernandez M."/>
            <person name="Wu X."/>
            <person name="de Brujin I."/>
            <person name="Lundin D."/>
            <person name="Andersson A."/>
            <person name="Bertilsson S."/>
            <person name="Dopson M."/>
        </authorList>
    </citation>
    <scope>NUCLEOTIDE SEQUENCE</scope>
    <source>
        <strain evidence="1">MM415B01850</strain>
    </source>
</reference>
<protein>
    <submittedName>
        <fullName evidence="1">Uncharacterized protein</fullName>
    </submittedName>
</protein>
<dbReference type="AlphaFoldDB" id="A0A6M3IG82"/>
<gene>
    <name evidence="1" type="ORF">MM415B01850_0002</name>
</gene>
<dbReference type="EMBL" id="MT141218">
    <property type="protein sequence ID" value="QJA56425.1"/>
    <property type="molecule type" value="Genomic_DNA"/>
</dbReference>
<organism evidence="1">
    <name type="scientific">viral metagenome</name>
    <dbReference type="NCBI Taxonomy" id="1070528"/>
    <lineage>
        <taxon>unclassified sequences</taxon>
        <taxon>metagenomes</taxon>
        <taxon>organismal metagenomes</taxon>
    </lineage>
</organism>
<sequence length="69" mass="7774">MVAEEAEMGRRKLEFNAECVSCGKGFRSWACIRCTECRKGMRGKRKGYGKPVTHVSEDFVKKGVDTATR</sequence>
<accession>A0A6M3IG82</accession>
<proteinExistence type="predicted"/>
<name>A0A6M3IG82_9ZZZZ</name>